<keyword evidence="13" id="KW-0812">Transmembrane</keyword>
<dbReference type="Proteomes" id="UP000245489">
    <property type="component" value="Unassembled WGS sequence"/>
</dbReference>
<dbReference type="InterPro" id="IPR001763">
    <property type="entry name" value="Rhodanese-like_dom"/>
</dbReference>
<keyword evidence="13" id="KW-1133">Transmembrane helix</keyword>
<dbReference type="RefSeq" id="WP_109744202.1">
    <property type="nucleotide sequence ID" value="NZ_QGGO01000021.1"/>
</dbReference>
<dbReference type="InterPro" id="IPR045886">
    <property type="entry name" value="ThiF/MoeB/HesA"/>
</dbReference>
<evidence type="ECO:0000256" key="11">
    <source>
        <dbReference type="ARBA" id="ARBA00075328"/>
    </source>
</evidence>
<evidence type="ECO:0000256" key="1">
    <source>
        <dbReference type="ARBA" id="ARBA00009919"/>
    </source>
</evidence>
<keyword evidence="3" id="KW-0547">Nucleotide-binding</keyword>
<dbReference type="PANTHER" id="PTHR10953:SF102">
    <property type="entry name" value="ADENYLYLTRANSFERASE AND SULFURTRANSFERASE MOCS3"/>
    <property type="match status" value="1"/>
</dbReference>
<evidence type="ECO:0000256" key="4">
    <source>
        <dbReference type="ARBA" id="ARBA00022840"/>
    </source>
</evidence>
<dbReference type="EC" id="2.7.7.80" evidence="8"/>
<evidence type="ECO:0000256" key="3">
    <source>
        <dbReference type="ARBA" id="ARBA00022741"/>
    </source>
</evidence>
<dbReference type="OrthoDB" id="9804286at2"/>
<sequence>MLSSTEKNRYQKHLLLPKIGQDGQLKLKNAKVLVIGAGGLGCPVLLYLAAAGIGKLGIMDADSVDLSNLQRQVLYKVEDIGSPKATTAATRLLKLNDTIEYEAVKQNFKAENAENAENFVKNYDIIVDCTDNFTARYLINDYCVKLNKPFVYGAIHQFEGQVSVFNYTDSLGNQGPTYRCLFPEQPSELEIPNCATIGVLGILPGMLGMYQANEVIKIITGIGTVLSGQLLMLDLLENTSQKIKVKRKANAEKMIFPEGEKQKNMPNNQAINSTITVEELSEKIQNKEDFFLLDVRNLNEYEICRIEGSVLIPMSNIPTNVKHIPRDRTVVVYCHHGFRSASVIDYLSQNHGFNNLQNLTGGINAWANEIDETMEVY</sequence>
<dbReference type="InterPro" id="IPR000594">
    <property type="entry name" value="ThiF_NAD_FAD-bd"/>
</dbReference>
<keyword evidence="2 15" id="KW-0808">Transferase</keyword>
<dbReference type="InterPro" id="IPR036873">
    <property type="entry name" value="Rhodanese-like_dom_sf"/>
</dbReference>
<comment type="subunit">
    <text evidence="7">Homodimer. Forms a stable heterotetrameric complex of 2 MoeB and 2 MoaD during adenylation of MoaD.</text>
</comment>
<evidence type="ECO:0000256" key="8">
    <source>
        <dbReference type="ARBA" id="ARBA00066884"/>
    </source>
</evidence>
<evidence type="ECO:0000256" key="7">
    <source>
        <dbReference type="ARBA" id="ARBA00063809"/>
    </source>
</evidence>
<reference evidence="15 16" key="1">
    <citation type="submission" date="2018-05" db="EMBL/GenBank/DDBJ databases">
        <title>Genomic Encyclopedia of Archaeal and Bacterial Type Strains, Phase II (KMG-II): from individual species to whole genera.</title>
        <authorList>
            <person name="Goeker M."/>
        </authorList>
    </citation>
    <scope>NUCLEOTIDE SEQUENCE [LARGE SCALE GENOMIC DNA]</scope>
    <source>
        <strain evidence="15 16">DSM 22214</strain>
    </source>
</reference>
<dbReference type="GO" id="GO:0061605">
    <property type="term" value="F:molybdopterin-synthase adenylyltransferase activity"/>
    <property type="evidence" value="ECO:0007669"/>
    <property type="project" value="UniProtKB-EC"/>
</dbReference>
<protein>
    <recommendedName>
        <fullName evidence="9">Molybdopterin-synthase adenylyltransferase</fullName>
        <ecNumber evidence="8">2.7.7.80</ecNumber>
    </recommendedName>
    <alternativeName>
        <fullName evidence="12">MoaD protein adenylase</fullName>
    </alternativeName>
    <alternativeName>
        <fullName evidence="10">Molybdopterin-converting factor subunit 1 adenylase</fullName>
    </alternativeName>
    <alternativeName>
        <fullName evidence="11">Sulfur carrier protein MoaD adenylyltransferase</fullName>
    </alternativeName>
</protein>
<keyword evidence="15" id="KW-0548">Nucleotidyltransferase</keyword>
<evidence type="ECO:0000256" key="13">
    <source>
        <dbReference type="SAM" id="Phobius"/>
    </source>
</evidence>
<feature type="domain" description="Rhodanese" evidence="14">
    <location>
        <begin position="286"/>
        <end position="375"/>
    </location>
</feature>
<name>A0A316DWE4_9BACT</name>
<dbReference type="Gene3D" id="3.40.50.720">
    <property type="entry name" value="NAD(P)-binding Rossmann-like Domain"/>
    <property type="match status" value="1"/>
</dbReference>
<proteinExistence type="inferred from homology"/>
<dbReference type="GO" id="GO:0008146">
    <property type="term" value="F:sulfotransferase activity"/>
    <property type="evidence" value="ECO:0007669"/>
    <property type="project" value="TreeGrafter"/>
</dbReference>
<evidence type="ECO:0000313" key="16">
    <source>
        <dbReference type="Proteomes" id="UP000245489"/>
    </source>
</evidence>
<dbReference type="Pfam" id="PF00899">
    <property type="entry name" value="ThiF"/>
    <property type="match status" value="1"/>
</dbReference>
<comment type="catalytic activity">
    <reaction evidence="5">
        <text>[molybdopterin-synthase sulfur-carrier protein]-C-terminal Gly-Gly + ATP + H(+) = [molybdopterin-synthase sulfur-carrier protein]-C-terminal Gly-Gly-AMP + diphosphate</text>
        <dbReference type="Rhea" id="RHEA:43616"/>
        <dbReference type="Rhea" id="RHEA-COMP:12159"/>
        <dbReference type="Rhea" id="RHEA-COMP:12202"/>
        <dbReference type="ChEBI" id="CHEBI:15378"/>
        <dbReference type="ChEBI" id="CHEBI:30616"/>
        <dbReference type="ChEBI" id="CHEBI:33019"/>
        <dbReference type="ChEBI" id="CHEBI:90618"/>
        <dbReference type="ChEBI" id="CHEBI:90778"/>
        <dbReference type="EC" id="2.7.7.80"/>
    </reaction>
</comment>
<dbReference type="FunFam" id="3.40.50.720:FF:000033">
    <property type="entry name" value="Adenylyltransferase and sulfurtransferase MOCS3"/>
    <property type="match status" value="1"/>
</dbReference>
<comment type="caution">
    <text evidence="15">The sequence shown here is derived from an EMBL/GenBank/DDBJ whole genome shotgun (WGS) entry which is preliminary data.</text>
</comment>
<keyword evidence="13" id="KW-0472">Membrane</keyword>
<keyword evidence="16" id="KW-1185">Reference proteome</keyword>
<keyword evidence="4" id="KW-0067">ATP-binding</keyword>
<dbReference type="EMBL" id="QGGO01000021">
    <property type="protein sequence ID" value="PWK22126.1"/>
    <property type="molecule type" value="Genomic_DNA"/>
</dbReference>
<dbReference type="CDD" id="cd00757">
    <property type="entry name" value="ThiF_MoeB_HesA_family"/>
    <property type="match status" value="1"/>
</dbReference>
<organism evidence="15 16">
    <name type="scientific">Arcicella aurantiaca</name>
    <dbReference type="NCBI Taxonomy" id="591202"/>
    <lineage>
        <taxon>Bacteria</taxon>
        <taxon>Pseudomonadati</taxon>
        <taxon>Bacteroidota</taxon>
        <taxon>Cytophagia</taxon>
        <taxon>Cytophagales</taxon>
        <taxon>Flectobacillaceae</taxon>
        <taxon>Arcicella</taxon>
    </lineage>
</organism>
<comment type="function">
    <text evidence="6">Catalyzes the adenylation by ATP of the carboxyl group of the C-terminal glycine of sulfur carrier protein MoaD.</text>
</comment>
<evidence type="ECO:0000256" key="9">
    <source>
        <dbReference type="ARBA" id="ARBA00073635"/>
    </source>
</evidence>
<dbReference type="GO" id="GO:0005829">
    <property type="term" value="C:cytosol"/>
    <property type="evidence" value="ECO:0007669"/>
    <property type="project" value="TreeGrafter"/>
</dbReference>
<dbReference type="SUPFAM" id="SSF69572">
    <property type="entry name" value="Activating enzymes of the ubiquitin-like proteins"/>
    <property type="match status" value="1"/>
</dbReference>
<dbReference type="Gene3D" id="3.40.250.10">
    <property type="entry name" value="Rhodanese-like domain"/>
    <property type="match status" value="1"/>
</dbReference>
<dbReference type="Pfam" id="PF00581">
    <property type="entry name" value="Rhodanese"/>
    <property type="match status" value="1"/>
</dbReference>
<evidence type="ECO:0000256" key="6">
    <source>
        <dbReference type="ARBA" id="ARBA00055169"/>
    </source>
</evidence>
<dbReference type="GO" id="GO:0004792">
    <property type="term" value="F:thiosulfate-cyanide sulfurtransferase activity"/>
    <property type="evidence" value="ECO:0007669"/>
    <property type="project" value="TreeGrafter"/>
</dbReference>
<evidence type="ECO:0000313" key="15">
    <source>
        <dbReference type="EMBL" id="PWK22126.1"/>
    </source>
</evidence>
<dbReference type="InterPro" id="IPR035985">
    <property type="entry name" value="Ubiquitin-activating_enz"/>
</dbReference>
<dbReference type="SMART" id="SM00450">
    <property type="entry name" value="RHOD"/>
    <property type="match status" value="1"/>
</dbReference>
<gene>
    <name evidence="15" type="ORF">LV89_03511</name>
</gene>
<feature type="transmembrane region" description="Helical" evidence="13">
    <location>
        <begin position="32"/>
        <end position="53"/>
    </location>
</feature>
<dbReference type="GO" id="GO:0005524">
    <property type="term" value="F:ATP binding"/>
    <property type="evidence" value="ECO:0007669"/>
    <property type="project" value="UniProtKB-KW"/>
</dbReference>
<dbReference type="PROSITE" id="PS50206">
    <property type="entry name" value="RHODANESE_3"/>
    <property type="match status" value="1"/>
</dbReference>
<evidence type="ECO:0000256" key="10">
    <source>
        <dbReference type="ARBA" id="ARBA00075110"/>
    </source>
</evidence>
<accession>A0A316DWE4</accession>
<evidence type="ECO:0000256" key="5">
    <source>
        <dbReference type="ARBA" id="ARBA00052218"/>
    </source>
</evidence>
<evidence type="ECO:0000256" key="2">
    <source>
        <dbReference type="ARBA" id="ARBA00022679"/>
    </source>
</evidence>
<dbReference type="NCBIfam" id="NF004281">
    <property type="entry name" value="PRK05690.1"/>
    <property type="match status" value="1"/>
</dbReference>
<comment type="similarity">
    <text evidence="1">Belongs to the HesA/MoeB/ThiF family.</text>
</comment>
<evidence type="ECO:0000259" key="14">
    <source>
        <dbReference type="PROSITE" id="PS50206"/>
    </source>
</evidence>
<dbReference type="PANTHER" id="PTHR10953">
    <property type="entry name" value="UBIQUITIN-ACTIVATING ENZYME E1"/>
    <property type="match status" value="1"/>
</dbReference>
<dbReference type="AlphaFoldDB" id="A0A316DWE4"/>
<evidence type="ECO:0000256" key="12">
    <source>
        <dbReference type="ARBA" id="ARBA00078531"/>
    </source>
</evidence>
<dbReference type="GO" id="GO:0008641">
    <property type="term" value="F:ubiquitin-like modifier activating enzyme activity"/>
    <property type="evidence" value="ECO:0007669"/>
    <property type="project" value="InterPro"/>
</dbReference>